<dbReference type="Pfam" id="PF07804">
    <property type="entry name" value="HipA_C"/>
    <property type="match status" value="1"/>
</dbReference>
<dbReference type="OrthoDB" id="9805913at2"/>
<accession>A1BIM9</accession>
<sequence>MSTTARVNLWGRTIGAVSLGSDAATATFEYDPAFVQSGIEIAPLTMPLSGQLYSFPSLRPETFHGLPGLLADSLPDRFGNALIDAWLARSGRTPGSFNAVERLCYTGSRGMGALEYAPAIRLGVSGSAPVEIERLVELASEVLTHRNDLQVWFHDEGKELALGEILRVGTSAGGARAKAVIAWNPETDEVRSGQVKAGKGFEYWLLKFDGVSGNKDKELEDPKGYGAIEYAYYRMALDAGITMTPCRLFEENGRRHFMTRRFDRLEDGGKLHMQSLCGIAHYDFNQAGAYGYEQAMQVIRRLGLPMASVEEQFRRMVFNIVARNQDDHVKNIAFLMDRSGNWSLAPAFDITWSYQPGGAWTSTHQMTMNGKRSGFLPDYFKACAKSASMKRGRAETIVAEVQDVVRRWHDYAEESRVTPRQRDKIATTLGLEGFV</sequence>
<dbReference type="HOGENOM" id="CLU_041102_1_0_10"/>
<dbReference type="GO" id="GO:0005829">
    <property type="term" value="C:cytosol"/>
    <property type="evidence" value="ECO:0007669"/>
    <property type="project" value="TreeGrafter"/>
</dbReference>
<evidence type="ECO:0000259" key="5">
    <source>
        <dbReference type="Pfam" id="PF13657"/>
    </source>
</evidence>
<keyword evidence="2" id="KW-0808">Transferase</keyword>
<dbReference type="Pfam" id="PF13657">
    <property type="entry name" value="Couple_hipA"/>
    <property type="match status" value="1"/>
</dbReference>
<gene>
    <name evidence="6" type="ordered locus">Cpha266_2264</name>
</gene>
<keyword evidence="3" id="KW-0418">Kinase</keyword>
<dbReference type="AlphaFoldDB" id="A1BIM9"/>
<reference evidence="6 7" key="1">
    <citation type="submission" date="2006-12" db="EMBL/GenBank/DDBJ databases">
        <title>Complete sequence of Chlorobium phaeobacteroides DSM 266.</title>
        <authorList>
            <consortium name="US DOE Joint Genome Institute"/>
            <person name="Copeland A."/>
            <person name="Lucas S."/>
            <person name="Lapidus A."/>
            <person name="Barry K."/>
            <person name="Detter J.C."/>
            <person name="Glavina del Rio T."/>
            <person name="Hammon N."/>
            <person name="Israni S."/>
            <person name="Pitluck S."/>
            <person name="Goltsman E."/>
            <person name="Schmutz J."/>
            <person name="Larimer F."/>
            <person name="Land M."/>
            <person name="Hauser L."/>
            <person name="Mikhailova N."/>
            <person name="Li T."/>
            <person name="Overmann J."/>
            <person name="Bryant D.A."/>
            <person name="Richardson P."/>
        </authorList>
    </citation>
    <scope>NUCLEOTIDE SEQUENCE [LARGE SCALE GENOMIC DNA]</scope>
    <source>
        <strain evidence="6 7">DSM 266</strain>
    </source>
</reference>
<protein>
    <submittedName>
        <fullName evidence="6">HipA domain protein</fullName>
    </submittedName>
</protein>
<dbReference type="eggNOG" id="COG3550">
    <property type="taxonomic scope" value="Bacteria"/>
</dbReference>
<name>A1BIM9_CHLPD</name>
<evidence type="ECO:0000256" key="2">
    <source>
        <dbReference type="ARBA" id="ARBA00022679"/>
    </source>
</evidence>
<dbReference type="KEGG" id="cph:Cpha266_2264"/>
<dbReference type="EMBL" id="CP000492">
    <property type="protein sequence ID" value="ABL66256.1"/>
    <property type="molecule type" value="Genomic_DNA"/>
</dbReference>
<evidence type="ECO:0000313" key="7">
    <source>
        <dbReference type="Proteomes" id="UP000008701"/>
    </source>
</evidence>
<feature type="domain" description="HipA-like C-terminal" evidence="4">
    <location>
        <begin position="170"/>
        <end position="408"/>
    </location>
</feature>
<dbReference type="Gene3D" id="1.10.1070.20">
    <property type="match status" value="1"/>
</dbReference>
<dbReference type="PANTHER" id="PTHR37419:SF8">
    <property type="entry name" value="TOXIN YJJJ"/>
    <property type="match status" value="1"/>
</dbReference>
<dbReference type="Proteomes" id="UP000008701">
    <property type="component" value="Chromosome"/>
</dbReference>
<dbReference type="PANTHER" id="PTHR37419">
    <property type="entry name" value="SERINE/THREONINE-PROTEIN KINASE TOXIN HIPA"/>
    <property type="match status" value="1"/>
</dbReference>
<dbReference type="GO" id="GO:0004674">
    <property type="term" value="F:protein serine/threonine kinase activity"/>
    <property type="evidence" value="ECO:0007669"/>
    <property type="project" value="TreeGrafter"/>
</dbReference>
<evidence type="ECO:0000256" key="1">
    <source>
        <dbReference type="ARBA" id="ARBA00010164"/>
    </source>
</evidence>
<dbReference type="STRING" id="290317.Cpha266_2264"/>
<feature type="domain" description="HipA N-terminal subdomain 1" evidence="5">
    <location>
        <begin position="6"/>
        <end position="116"/>
    </location>
</feature>
<proteinExistence type="inferred from homology"/>
<organism evidence="6 7">
    <name type="scientific">Chlorobium phaeobacteroides (strain DSM 266 / SMG 266 / 2430)</name>
    <dbReference type="NCBI Taxonomy" id="290317"/>
    <lineage>
        <taxon>Bacteria</taxon>
        <taxon>Pseudomonadati</taxon>
        <taxon>Chlorobiota</taxon>
        <taxon>Chlorobiia</taxon>
        <taxon>Chlorobiales</taxon>
        <taxon>Chlorobiaceae</taxon>
        <taxon>Chlorobium/Pelodictyon group</taxon>
        <taxon>Chlorobium</taxon>
    </lineage>
</organism>
<dbReference type="InterPro" id="IPR052028">
    <property type="entry name" value="HipA_Ser/Thr_kinase"/>
</dbReference>
<comment type="similarity">
    <text evidence="1">Belongs to the HipA Ser/Thr kinase family.</text>
</comment>
<dbReference type="InterPro" id="IPR012893">
    <property type="entry name" value="HipA-like_C"/>
</dbReference>
<dbReference type="InterPro" id="IPR017508">
    <property type="entry name" value="HipA_N1"/>
</dbReference>
<keyword evidence="7" id="KW-1185">Reference proteome</keyword>
<evidence type="ECO:0000313" key="6">
    <source>
        <dbReference type="EMBL" id="ABL66256.1"/>
    </source>
</evidence>
<evidence type="ECO:0000259" key="4">
    <source>
        <dbReference type="Pfam" id="PF07804"/>
    </source>
</evidence>
<dbReference type="RefSeq" id="WP_011746048.1">
    <property type="nucleotide sequence ID" value="NC_008639.1"/>
</dbReference>
<evidence type="ECO:0000256" key="3">
    <source>
        <dbReference type="ARBA" id="ARBA00022777"/>
    </source>
</evidence>